<keyword evidence="1" id="KW-1133">Transmembrane helix</keyword>
<evidence type="ECO:0000313" key="2">
    <source>
        <dbReference type="EMBL" id="RNA32465.1"/>
    </source>
</evidence>
<gene>
    <name evidence="2" type="ORF">BpHYR1_004475</name>
</gene>
<dbReference type="AlphaFoldDB" id="A0A3M7SA05"/>
<keyword evidence="1" id="KW-0812">Transmembrane</keyword>
<feature type="transmembrane region" description="Helical" evidence="1">
    <location>
        <begin position="55"/>
        <end position="73"/>
    </location>
</feature>
<keyword evidence="3" id="KW-1185">Reference proteome</keyword>
<evidence type="ECO:0000313" key="3">
    <source>
        <dbReference type="Proteomes" id="UP000276133"/>
    </source>
</evidence>
<evidence type="ECO:0000256" key="1">
    <source>
        <dbReference type="SAM" id="Phobius"/>
    </source>
</evidence>
<organism evidence="2 3">
    <name type="scientific">Brachionus plicatilis</name>
    <name type="common">Marine rotifer</name>
    <name type="synonym">Brachionus muelleri</name>
    <dbReference type="NCBI Taxonomy" id="10195"/>
    <lineage>
        <taxon>Eukaryota</taxon>
        <taxon>Metazoa</taxon>
        <taxon>Spiralia</taxon>
        <taxon>Gnathifera</taxon>
        <taxon>Rotifera</taxon>
        <taxon>Eurotatoria</taxon>
        <taxon>Monogononta</taxon>
        <taxon>Pseudotrocha</taxon>
        <taxon>Ploima</taxon>
        <taxon>Brachionidae</taxon>
        <taxon>Brachionus</taxon>
    </lineage>
</organism>
<dbReference type="Proteomes" id="UP000276133">
    <property type="component" value="Unassembled WGS sequence"/>
</dbReference>
<dbReference type="EMBL" id="REGN01001795">
    <property type="protein sequence ID" value="RNA32465.1"/>
    <property type="molecule type" value="Genomic_DNA"/>
</dbReference>
<accession>A0A3M7SA05</accession>
<keyword evidence="1" id="KW-0472">Membrane</keyword>
<sequence length="76" mass="9066">MRFHLGNIFSSLQIFAAEATTWATLSVSLSNILGKESTDYTKKEEFYIQFIQRSFLGYRLYFLAKYFFFFFLADFK</sequence>
<protein>
    <submittedName>
        <fullName evidence="2">Uncharacterized protein</fullName>
    </submittedName>
</protein>
<comment type="caution">
    <text evidence="2">The sequence shown here is derived from an EMBL/GenBank/DDBJ whole genome shotgun (WGS) entry which is preliminary data.</text>
</comment>
<name>A0A3M7SA05_BRAPC</name>
<feature type="transmembrane region" description="Helical" evidence="1">
    <location>
        <begin position="12"/>
        <end position="34"/>
    </location>
</feature>
<reference evidence="2 3" key="1">
    <citation type="journal article" date="2018" name="Sci. Rep.">
        <title>Genomic signatures of local adaptation to the degree of environmental predictability in rotifers.</title>
        <authorList>
            <person name="Franch-Gras L."/>
            <person name="Hahn C."/>
            <person name="Garcia-Roger E.M."/>
            <person name="Carmona M.J."/>
            <person name="Serra M."/>
            <person name="Gomez A."/>
        </authorList>
    </citation>
    <scope>NUCLEOTIDE SEQUENCE [LARGE SCALE GENOMIC DNA]</scope>
    <source>
        <strain evidence="2">HYR1</strain>
    </source>
</reference>
<proteinExistence type="predicted"/>